<accession>A0A914D0T3</accession>
<proteinExistence type="predicted"/>
<dbReference type="AlphaFoldDB" id="A0A914D0T3"/>
<organism evidence="1 2">
    <name type="scientific">Acrobeloides nanus</name>
    <dbReference type="NCBI Taxonomy" id="290746"/>
    <lineage>
        <taxon>Eukaryota</taxon>
        <taxon>Metazoa</taxon>
        <taxon>Ecdysozoa</taxon>
        <taxon>Nematoda</taxon>
        <taxon>Chromadorea</taxon>
        <taxon>Rhabditida</taxon>
        <taxon>Tylenchina</taxon>
        <taxon>Cephalobomorpha</taxon>
        <taxon>Cephaloboidea</taxon>
        <taxon>Cephalobidae</taxon>
        <taxon>Acrobeloides</taxon>
    </lineage>
</organism>
<dbReference type="Proteomes" id="UP000887540">
    <property type="component" value="Unplaced"/>
</dbReference>
<evidence type="ECO:0000313" key="1">
    <source>
        <dbReference type="Proteomes" id="UP000887540"/>
    </source>
</evidence>
<reference evidence="2" key="1">
    <citation type="submission" date="2022-11" db="UniProtKB">
        <authorList>
            <consortium name="WormBaseParasite"/>
        </authorList>
    </citation>
    <scope>IDENTIFICATION</scope>
</reference>
<name>A0A914D0T3_9BILA</name>
<keyword evidence="1" id="KW-1185">Reference proteome</keyword>
<protein>
    <submittedName>
        <fullName evidence="2">Uncharacterized protein</fullName>
    </submittedName>
</protein>
<sequence length="81" mass="8971">MGNFSDYVNDVLDSEPHGEVVHTEYGTNKEGKRFAVVITHVVWYAVRLIIEGKGNVTMTSQHLTLGGAKTAAIRIVRDLED</sequence>
<evidence type="ECO:0000313" key="2">
    <source>
        <dbReference type="WBParaSite" id="ACRNAN_scaffold16810.g17187.t1"/>
    </source>
</evidence>
<dbReference type="WBParaSite" id="ACRNAN_scaffold16810.g17187.t1">
    <property type="protein sequence ID" value="ACRNAN_scaffold16810.g17187.t1"/>
    <property type="gene ID" value="ACRNAN_scaffold16810.g17187"/>
</dbReference>